<dbReference type="InterPro" id="IPR000917">
    <property type="entry name" value="Sulfatase_N"/>
</dbReference>
<comment type="subcellular location">
    <subcellularLocation>
        <location evidence="1">Cell membrane</location>
        <topology evidence="1">Multi-pass membrane protein</topology>
    </subcellularLocation>
</comment>
<feature type="transmembrane region" description="Helical" evidence="11">
    <location>
        <begin position="117"/>
        <end position="136"/>
    </location>
</feature>
<dbReference type="SUPFAM" id="SSF53649">
    <property type="entry name" value="Alkaline phosphatase-like"/>
    <property type="match status" value="1"/>
</dbReference>
<feature type="domain" description="Sulfatase N-terminal" evidence="12">
    <location>
        <begin position="246"/>
        <end position="532"/>
    </location>
</feature>
<evidence type="ECO:0000256" key="4">
    <source>
        <dbReference type="ARBA" id="ARBA00022475"/>
    </source>
</evidence>
<evidence type="ECO:0000259" key="12">
    <source>
        <dbReference type="Pfam" id="PF00884"/>
    </source>
</evidence>
<evidence type="ECO:0000256" key="9">
    <source>
        <dbReference type="PIRSR" id="PIRSR005091-2"/>
    </source>
</evidence>
<evidence type="ECO:0000256" key="8">
    <source>
        <dbReference type="PIRSR" id="PIRSR005091-1"/>
    </source>
</evidence>
<keyword evidence="5 11" id="KW-0812">Transmembrane</keyword>
<keyword evidence="4" id="KW-1003">Cell membrane</keyword>
<evidence type="ECO:0000313" key="14">
    <source>
        <dbReference type="Proteomes" id="UP001199296"/>
    </source>
</evidence>
<keyword evidence="14" id="KW-1185">Reference proteome</keyword>
<evidence type="ECO:0000313" key="13">
    <source>
        <dbReference type="EMBL" id="MCC3144014.1"/>
    </source>
</evidence>
<evidence type="ECO:0000256" key="11">
    <source>
        <dbReference type="SAM" id="Phobius"/>
    </source>
</evidence>
<dbReference type="PANTHER" id="PTHR47371:SF3">
    <property type="entry name" value="PHOSPHOGLYCEROL TRANSFERASE I"/>
    <property type="match status" value="1"/>
</dbReference>
<feature type="transmembrane region" description="Helical" evidence="11">
    <location>
        <begin position="196"/>
        <end position="214"/>
    </location>
</feature>
<feature type="binding site" evidence="10">
    <location>
        <position position="473"/>
    </location>
    <ligand>
        <name>Mn(2+)</name>
        <dbReference type="ChEBI" id="CHEBI:29035"/>
    </ligand>
</feature>
<dbReference type="InterPro" id="IPR012160">
    <property type="entry name" value="LtaS-like"/>
</dbReference>
<gene>
    <name evidence="13" type="ORF">LJ207_01580</name>
</gene>
<evidence type="ECO:0000256" key="2">
    <source>
        <dbReference type="ARBA" id="ARBA00004936"/>
    </source>
</evidence>
<comment type="pathway">
    <text evidence="2">Cell wall biogenesis; lipoteichoic acid biosynthesis.</text>
</comment>
<dbReference type="Gene3D" id="3.30.1120.170">
    <property type="match status" value="1"/>
</dbReference>
<evidence type="ECO:0000256" key="5">
    <source>
        <dbReference type="ARBA" id="ARBA00022692"/>
    </source>
</evidence>
<dbReference type="Pfam" id="PF00884">
    <property type="entry name" value="Sulfatase"/>
    <property type="match status" value="1"/>
</dbReference>
<dbReference type="InterPro" id="IPR050448">
    <property type="entry name" value="OpgB/LTA_synthase_biosynth"/>
</dbReference>
<sequence length="625" mass="73176">MDIPTKLKGKKKFLFFLLVFGVLIKYNYLIWSVFQAPSLISLLFKNIIITAFIILLFDSFTKNNKRKKLTFAIYFFFLIFFLANLWYNRYFGNYLSLTDITMGQGIRPFKVLIRQLIRWQDIIFIIELPFLTYLLLFTKDKSKYSYNKNFFKVSKGLDKFILAGLIIILLTSQIVYSSSLFKEKGFLNLYEYSTPAFVSVYGIIPLYIAEYRLIRKRDQRENNAAEIDAVATEQKMSGKYKLDNVKNIIVIQLESVDKNIIDYEYEGKEITPFLNKLKRSSLNFTDIYAHHINGSFDAEFSFLTSLYPINRNYAFKTNDMAEFKTLNRILAEKGFQTLAFHGNDDGFFYRDKGYLEMGFDKFYSRDHFSASEGLIGDESYLGINDYDFFDQSLDYLAEAEENIFALLISVSSHTPFDFYPEEKSVEEFEDIRPKIVKDYFNSMAFVDKSLEMFFKGLKELSLYENTLFVIYSDHVADINSDKYSSGGNFLANRNIKEPEHIPLFIYHQDISPREIDKTGTHTDIAPTILDILAYPENPKEFLGISLLKEIEKPVFFLHEIPQILYKDQLYLRLPATADGERNFTKIARKVDSAQREHQFSSEEKARMDQIINYMQKIMNTILSED</sequence>
<dbReference type="Proteomes" id="UP001199296">
    <property type="component" value="Unassembled WGS sequence"/>
</dbReference>
<dbReference type="AlphaFoldDB" id="A0AAW4WXB8"/>
<dbReference type="EMBL" id="JAJFAT010000001">
    <property type="protein sequence ID" value="MCC3144014.1"/>
    <property type="molecule type" value="Genomic_DNA"/>
</dbReference>
<organism evidence="13 14">
    <name type="scientific">Halanaerobium polyolivorans</name>
    <dbReference type="NCBI Taxonomy" id="2886943"/>
    <lineage>
        <taxon>Bacteria</taxon>
        <taxon>Bacillati</taxon>
        <taxon>Bacillota</taxon>
        <taxon>Clostridia</taxon>
        <taxon>Halanaerobiales</taxon>
        <taxon>Halanaerobiaceae</taxon>
        <taxon>Halanaerobium</taxon>
    </lineage>
</organism>
<proteinExistence type="inferred from homology"/>
<name>A0AAW4WXB8_9FIRM</name>
<feature type="transmembrane region" description="Helical" evidence="11">
    <location>
        <begin position="12"/>
        <end position="30"/>
    </location>
</feature>
<keyword evidence="9" id="KW-0464">Manganese</keyword>
<evidence type="ECO:0000256" key="10">
    <source>
        <dbReference type="PIRSR" id="PIRSR005091-3"/>
    </source>
</evidence>
<dbReference type="GO" id="GO:0005886">
    <property type="term" value="C:plasma membrane"/>
    <property type="evidence" value="ECO:0007669"/>
    <property type="project" value="UniProtKB-SubCell"/>
</dbReference>
<evidence type="ECO:0000256" key="6">
    <source>
        <dbReference type="ARBA" id="ARBA00022989"/>
    </source>
</evidence>
<keyword evidence="9" id="KW-0479">Metal-binding</keyword>
<keyword evidence="7 11" id="KW-0472">Membrane</keyword>
<feature type="binding site" evidence="10">
    <location>
        <position position="474"/>
    </location>
    <ligand>
        <name>Mn(2+)</name>
        <dbReference type="ChEBI" id="CHEBI:29035"/>
    </ligand>
</feature>
<comment type="similarity">
    <text evidence="3">Belongs to the LTA synthase family.</text>
</comment>
<feature type="active site" evidence="8">
    <location>
        <position position="295"/>
    </location>
</feature>
<protein>
    <submittedName>
        <fullName evidence="13">LTA synthase family protein</fullName>
    </submittedName>
</protein>
<dbReference type="CDD" id="cd16015">
    <property type="entry name" value="LTA_synthase"/>
    <property type="match status" value="1"/>
</dbReference>
<reference evidence="13 14" key="1">
    <citation type="submission" date="2021-10" db="EMBL/GenBank/DDBJ databases">
        <authorList>
            <person name="Grouzdev D.S."/>
            <person name="Pantiukh K.S."/>
            <person name="Krutkina M.S."/>
        </authorList>
    </citation>
    <scope>NUCLEOTIDE SEQUENCE [LARGE SCALE GENOMIC DNA]</scope>
    <source>
        <strain evidence="13 14">Z-7514</strain>
    </source>
</reference>
<dbReference type="PIRSF" id="PIRSF005091">
    <property type="entry name" value="Mmb_sulf_HI1246"/>
    <property type="match status" value="1"/>
</dbReference>
<evidence type="ECO:0000256" key="3">
    <source>
        <dbReference type="ARBA" id="ARBA00009983"/>
    </source>
</evidence>
<comment type="caution">
    <text evidence="13">The sequence shown here is derived from an EMBL/GenBank/DDBJ whole genome shotgun (WGS) entry which is preliminary data.</text>
</comment>
<dbReference type="PANTHER" id="PTHR47371">
    <property type="entry name" value="LIPOTEICHOIC ACID SYNTHASE"/>
    <property type="match status" value="1"/>
</dbReference>
<dbReference type="GO" id="GO:0046872">
    <property type="term" value="F:metal ion binding"/>
    <property type="evidence" value="ECO:0007669"/>
    <property type="project" value="UniProtKB-KW"/>
</dbReference>
<feature type="binding site" evidence="9">
    <location>
        <position position="413"/>
    </location>
    <ligand>
        <name>substrate</name>
    </ligand>
</feature>
<accession>A0AAW4WXB8</accession>
<feature type="binding site" evidence="10">
    <location>
        <position position="254"/>
    </location>
    <ligand>
        <name>Mn(2+)</name>
        <dbReference type="ChEBI" id="CHEBI:29035"/>
    </ligand>
</feature>
<evidence type="ECO:0000256" key="1">
    <source>
        <dbReference type="ARBA" id="ARBA00004651"/>
    </source>
</evidence>
<feature type="transmembrane region" description="Helical" evidence="11">
    <location>
        <begin position="36"/>
        <end position="57"/>
    </location>
</feature>
<dbReference type="RefSeq" id="WP_229343443.1">
    <property type="nucleotide sequence ID" value="NZ_JAJFAT010000001.1"/>
</dbReference>
<keyword evidence="6 11" id="KW-1133">Transmembrane helix</keyword>
<feature type="transmembrane region" description="Helical" evidence="11">
    <location>
        <begin position="157"/>
        <end position="176"/>
    </location>
</feature>
<evidence type="ECO:0000256" key="7">
    <source>
        <dbReference type="ARBA" id="ARBA00023136"/>
    </source>
</evidence>
<dbReference type="InterPro" id="IPR017850">
    <property type="entry name" value="Alkaline_phosphatase_core_sf"/>
</dbReference>
<feature type="transmembrane region" description="Helical" evidence="11">
    <location>
        <begin position="69"/>
        <end position="87"/>
    </location>
</feature>
<dbReference type="Gene3D" id="3.40.720.10">
    <property type="entry name" value="Alkaline Phosphatase, subunit A"/>
    <property type="match status" value="1"/>
</dbReference>